<keyword evidence="4 12" id="KW-0378">Hydrolase</keyword>
<keyword evidence="8" id="KW-0624">Polysaccharide degradation</keyword>
<dbReference type="KEGG" id="mrr:Moror_7061"/>
<dbReference type="Gene3D" id="3.20.20.80">
    <property type="entry name" value="Glycosidases"/>
    <property type="match status" value="1"/>
</dbReference>
<dbReference type="PANTHER" id="PTHR10353">
    <property type="entry name" value="GLYCOSYL HYDROLASE"/>
    <property type="match status" value="1"/>
</dbReference>
<comment type="catalytic activity">
    <reaction evidence="1">
        <text>Hydrolysis of terminal, non-reducing beta-D-glucosyl residues with release of beta-D-glucose.</text>
        <dbReference type="EC" id="3.2.1.21"/>
    </reaction>
</comment>
<keyword evidence="6" id="KW-0119">Carbohydrate metabolism</keyword>
<sequence>MKLPKDFLFGYATASYQIEGSSDVDGRGPSIWDTFSHTPGKIVDGTNGDVATDSYQRWKDDVKIVKDYGANAYRFSISWSRIIPLGGKDDPVNPEGIRFYRTLIEELLNNGITPCVTLYHWDLPQALHDRYGGWLDRRVIEDFVRYCEICFEAFGNSVKHWITFNEPWCISCLGYGYGVFAPGRSSNRNRSEAGDSTREPWIVAHNLLLAHASAVASYRQKFWPSQAGSIGITLDCVWYMPYDESNAEDVDAAQRALDTRLGWFADPIYKGHYPTSLKAMLGNRLPEFTTEEQALIKGSSDFFGLNTYTSNLVQPGGSDEFNGKVKTTHTRADGSQLGKQAHVPWLQAYPPGFRALLNYLWKTYGKPIYVTENGFAIKDENRLPPEDAIHDQDRVDYYRGYTNALAHAANEDGVDVKAYFAWSLLDNFEWAEGYQVRFGVTFVDFETQQRYPKDSSKFLAEWYRSSLAK</sequence>
<evidence type="ECO:0000256" key="3">
    <source>
        <dbReference type="ARBA" id="ARBA00012744"/>
    </source>
</evidence>
<evidence type="ECO:0000256" key="11">
    <source>
        <dbReference type="RuleBase" id="RU003690"/>
    </source>
</evidence>
<dbReference type="SUPFAM" id="SSF51445">
    <property type="entry name" value="(Trans)glycosidases"/>
    <property type="match status" value="1"/>
</dbReference>
<dbReference type="HOGENOM" id="CLU_001859_1_2_1"/>
<proteinExistence type="inferred from homology"/>
<evidence type="ECO:0000313" key="14">
    <source>
        <dbReference type="Proteomes" id="UP000017559"/>
    </source>
</evidence>
<dbReference type="PRINTS" id="PR00131">
    <property type="entry name" value="GLHYDRLASE1"/>
</dbReference>
<evidence type="ECO:0000256" key="9">
    <source>
        <dbReference type="ARBA" id="ARBA00056775"/>
    </source>
</evidence>
<dbReference type="Proteomes" id="UP000017559">
    <property type="component" value="Unassembled WGS sequence"/>
</dbReference>
<evidence type="ECO:0000256" key="10">
    <source>
        <dbReference type="PROSITE-ProRule" id="PRU10055"/>
    </source>
</evidence>
<protein>
    <recommendedName>
        <fullName evidence="3">beta-glucosidase</fullName>
        <ecNumber evidence="3">3.2.1.21</ecNumber>
    </recommendedName>
</protein>
<reference evidence="13 14" key="1">
    <citation type="journal article" date="2014" name="BMC Genomics">
        <title>Genome and secretome analysis of the hemibiotrophic fungal pathogen, Moniliophthora roreri, which causes frosty pod rot disease of cacao: mechanisms of the biotrophic and necrotrophic phases.</title>
        <authorList>
            <person name="Meinhardt L.W."/>
            <person name="Costa G.G.L."/>
            <person name="Thomazella D.P.T."/>
            <person name="Teixeira P.J.P.L."/>
            <person name="Carazzolle M.F."/>
            <person name="Schuster S.C."/>
            <person name="Carlson J.E."/>
            <person name="Guiltinan M.J."/>
            <person name="Mieczkowski P."/>
            <person name="Farmer A."/>
            <person name="Ramaraj T."/>
            <person name="Crozier J."/>
            <person name="Davis R.E."/>
            <person name="Shao J."/>
            <person name="Melnick R.L."/>
            <person name="Pereira G.A.G."/>
            <person name="Bailey B.A."/>
        </authorList>
    </citation>
    <scope>NUCLEOTIDE SEQUENCE [LARGE SCALE GENOMIC DNA]</scope>
    <source>
        <strain evidence="13 14">MCA 2997</strain>
    </source>
</reference>
<gene>
    <name evidence="13" type="ORF">Moror_7061</name>
</gene>
<dbReference type="EC" id="3.2.1.21" evidence="3"/>
<dbReference type="AlphaFoldDB" id="V2XUR1"/>
<dbReference type="InterPro" id="IPR018120">
    <property type="entry name" value="Glyco_hydro_1_AS"/>
</dbReference>
<dbReference type="PROSITE" id="PS00653">
    <property type="entry name" value="GLYCOSYL_HYDROL_F1_2"/>
    <property type="match status" value="1"/>
</dbReference>
<dbReference type="InterPro" id="IPR017853">
    <property type="entry name" value="GH"/>
</dbReference>
<dbReference type="OrthoDB" id="65569at2759"/>
<evidence type="ECO:0000256" key="8">
    <source>
        <dbReference type="ARBA" id="ARBA00023326"/>
    </source>
</evidence>
<evidence type="ECO:0000256" key="5">
    <source>
        <dbReference type="ARBA" id="ARBA00023001"/>
    </source>
</evidence>
<accession>V2XUR1</accession>
<dbReference type="Pfam" id="PF00232">
    <property type="entry name" value="Glyco_hydro_1"/>
    <property type="match status" value="1"/>
</dbReference>
<dbReference type="InterPro" id="IPR033132">
    <property type="entry name" value="GH_1_N_CS"/>
</dbReference>
<dbReference type="PROSITE" id="PS00572">
    <property type="entry name" value="GLYCOSYL_HYDROL_F1_1"/>
    <property type="match status" value="1"/>
</dbReference>
<comment type="caution">
    <text evidence="13">The sequence shown here is derived from an EMBL/GenBank/DDBJ whole genome shotgun (WGS) entry which is preliminary data.</text>
</comment>
<dbReference type="PANTHER" id="PTHR10353:SF36">
    <property type="entry name" value="LP05116P"/>
    <property type="match status" value="1"/>
</dbReference>
<evidence type="ECO:0000256" key="6">
    <source>
        <dbReference type="ARBA" id="ARBA00023277"/>
    </source>
</evidence>
<keyword evidence="5" id="KW-0136">Cellulose degradation</keyword>
<dbReference type="GO" id="GO:0080079">
    <property type="term" value="F:cellobiose glucosidase activity"/>
    <property type="evidence" value="ECO:0007669"/>
    <property type="project" value="UniProtKB-ARBA"/>
</dbReference>
<comment type="function">
    <text evidence="9">Plays an important role in cellulose degradation. Shows hydrolytic activity against several glycosidic compounds.</text>
</comment>
<dbReference type="InterPro" id="IPR001360">
    <property type="entry name" value="Glyco_hydro_1"/>
</dbReference>
<comment type="similarity">
    <text evidence="2 11">Belongs to the glycosyl hydrolase 1 family.</text>
</comment>
<keyword evidence="7 12" id="KW-0326">Glycosidase</keyword>
<evidence type="ECO:0000256" key="1">
    <source>
        <dbReference type="ARBA" id="ARBA00000448"/>
    </source>
</evidence>
<evidence type="ECO:0000313" key="13">
    <source>
        <dbReference type="EMBL" id="ESK96275.1"/>
    </source>
</evidence>
<keyword evidence="14" id="KW-1185">Reference proteome</keyword>
<name>V2XUR1_MONRO</name>
<evidence type="ECO:0000256" key="4">
    <source>
        <dbReference type="ARBA" id="ARBA00022801"/>
    </source>
</evidence>
<dbReference type="FunFam" id="3.20.20.80:FF:000011">
    <property type="entry name" value="Cytosolic beta-glucosidase"/>
    <property type="match status" value="1"/>
</dbReference>
<feature type="active site" description="Nucleophile" evidence="10">
    <location>
        <position position="372"/>
    </location>
</feature>
<dbReference type="GO" id="GO:0030245">
    <property type="term" value="P:cellulose catabolic process"/>
    <property type="evidence" value="ECO:0007669"/>
    <property type="project" value="UniProtKB-KW"/>
</dbReference>
<organism evidence="13 14">
    <name type="scientific">Moniliophthora roreri (strain MCA 2997)</name>
    <name type="common">Cocoa frosty pod rot fungus</name>
    <name type="synonym">Crinipellis roreri</name>
    <dbReference type="NCBI Taxonomy" id="1381753"/>
    <lineage>
        <taxon>Eukaryota</taxon>
        <taxon>Fungi</taxon>
        <taxon>Dikarya</taxon>
        <taxon>Basidiomycota</taxon>
        <taxon>Agaricomycotina</taxon>
        <taxon>Agaricomycetes</taxon>
        <taxon>Agaricomycetidae</taxon>
        <taxon>Agaricales</taxon>
        <taxon>Marasmiineae</taxon>
        <taxon>Marasmiaceae</taxon>
        <taxon>Moniliophthora</taxon>
    </lineage>
</organism>
<evidence type="ECO:0000256" key="2">
    <source>
        <dbReference type="ARBA" id="ARBA00010838"/>
    </source>
</evidence>
<dbReference type="EMBL" id="AWSO01000050">
    <property type="protein sequence ID" value="ESK96275.1"/>
    <property type="molecule type" value="Genomic_DNA"/>
</dbReference>
<evidence type="ECO:0000256" key="12">
    <source>
        <dbReference type="RuleBase" id="RU004468"/>
    </source>
</evidence>
<evidence type="ECO:0000256" key="7">
    <source>
        <dbReference type="ARBA" id="ARBA00023295"/>
    </source>
</evidence>